<comment type="caution">
    <text evidence="1">The sequence shown here is derived from an EMBL/GenBank/DDBJ whole genome shotgun (WGS) entry which is preliminary data.</text>
</comment>
<name>A0A372NMB7_9SPHI</name>
<organism evidence="1 2">
    <name type="scientific">Mucilaginibacter conchicola</name>
    <dbReference type="NCBI Taxonomy" id="2303333"/>
    <lineage>
        <taxon>Bacteria</taxon>
        <taxon>Pseudomonadati</taxon>
        <taxon>Bacteroidota</taxon>
        <taxon>Sphingobacteriia</taxon>
        <taxon>Sphingobacteriales</taxon>
        <taxon>Sphingobacteriaceae</taxon>
        <taxon>Mucilaginibacter</taxon>
    </lineage>
</organism>
<dbReference type="SUPFAM" id="SSF52172">
    <property type="entry name" value="CheY-like"/>
    <property type="match status" value="1"/>
</dbReference>
<reference evidence="1 2" key="1">
    <citation type="submission" date="2018-08" db="EMBL/GenBank/DDBJ databases">
        <title>Mucilaginibacter sp. MYSH2.</title>
        <authorList>
            <person name="Seo T."/>
        </authorList>
    </citation>
    <scope>NUCLEOTIDE SEQUENCE [LARGE SCALE GENOMIC DNA]</scope>
    <source>
        <strain evidence="1 2">MYSH2</strain>
    </source>
</reference>
<protein>
    <submittedName>
        <fullName evidence="1">Response regulator</fullName>
    </submittedName>
</protein>
<dbReference type="OrthoDB" id="2988699at2"/>
<dbReference type="AlphaFoldDB" id="A0A372NMB7"/>
<keyword evidence="2" id="KW-1185">Reference proteome</keyword>
<evidence type="ECO:0000313" key="1">
    <source>
        <dbReference type="EMBL" id="RFZ90099.1"/>
    </source>
</evidence>
<sequence>MVFLIVDDQDIKIQRISLVIQEAMSPDKPIILSVNNVSQAVFLLQEQSHIDLMILDLNLPVRHGEDVKPLAGLNVIKEITRRPAITRPKYIIGNTAENPIRPEAIRFFEREGWVLISLHLNQSDWEETIANRIQYSKPQTGISILRKIVLLASSPKNLRGLNVGTELRKIEDTIRMATHRDKFTIVSKSGGMYTNLVREIISHKPEILHLSGHGDGEGIAMEDENGNCDYVPLETLESLLKVDGLKTSCIILNTCYSAQQAKSLSLNNLYVIGMTNSTVDNYAESFSQGFYQGIGELTSIPVAFQLGIASLQKSHPHQVTNPQLWFKGNLVN</sequence>
<accession>A0A372NMB7</accession>
<dbReference type="EMBL" id="QWDC01000005">
    <property type="protein sequence ID" value="RFZ90099.1"/>
    <property type="molecule type" value="Genomic_DNA"/>
</dbReference>
<evidence type="ECO:0000313" key="2">
    <source>
        <dbReference type="Proteomes" id="UP000264217"/>
    </source>
</evidence>
<gene>
    <name evidence="1" type="ORF">D0C36_22930</name>
</gene>
<dbReference type="Gene3D" id="3.40.50.2300">
    <property type="match status" value="1"/>
</dbReference>
<dbReference type="Proteomes" id="UP000264217">
    <property type="component" value="Unassembled WGS sequence"/>
</dbReference>
<dbReference type="RefSeq" id="WP_117394066.1">
    <property type="nucleotide sequence ID" value="NZ_QWDC01000005.1"/>
</dbReference>
<proteinExistence type="predicted"/>
<dbReference type="InterPro" id="IPR011006">
    <property type="entry name" value="CheY-like_superfamily"/>
</dbReference>